<dbReference type="OrthoDB" id="7403325at2759"/>
<dbReference type="InterPro" id="IPR015421">
    <property type="entry name" value="PyrdxlP-dep_Trfase_major"/>
</dbReference>
<feature type="modified residue" description="N6-(pyridoxal phosphate)lysine" evidence="8">
    <location>
        <position position="193"/>
    </location>
</feature>
<comment type="similarity">
    <text evidence="2 9">Belongs to the class-V pyridoxal-phosphate-dependent aminotransferase family.</text>
</comment>
<evidence type="ECO:0000256" key="2">
    <source>
        <dbReference type="ARBA" id="ARBA00009236"/>
    </source>
</evidence>
<comment type="cofactor">
    <cofactor evidence="1 8 10">
        <name>pyridoxal 5'-phosphate</name>
        <dbReference type="ChEBI" id="CHEBI:597326"/>
    </cofactor>
</comment>
<dbReference type="EC" id="2.6.1.44" evidence="3"/>
<evidence type="ECO:0000256" key="8">
    <source>
        <dbReference type="PIRSR" id="PIRSR000524-50"/>
    </source>
</evidence>
<dbReference type="PROSITE" id="PS00595">
    <property type="entry name" value="AA_TRANSFER_CLASS_5"/>
    <property type="match status" value="1"/>
</dbReference>
<keyword evidence="4" id="KW-0032">Aminotransferase</keyword>
<reference evidence="13" key="1">
    <citation type="submission" date="2016-03" db="EMBL/GenBank/DDBJ databases">
        <authorList>
            <person name="Devillers H."/>
        </authorList>
    </citation>
    <scope>NUCLEOTIDE SEQUENCE [LARGE SCALE GENOMIC DNA]</scope>
</reference>
<dbReference type="STRING" id="1266660.A0A1G4J1Y7"/>
<dbReference type="InterPro" id="IPR015422">
    <property type="entry name" value="PyrdxlP-dep_Trfase_small"/>
</dbReference>
<keyword evidence="6 8" id="KW-0663">Pyridoxal phosphate</keyword>
<dbReference type="FunFam" id="3.90.1150.10:FF:000049">
    <property type="entry name" value="Alanine-glyoxylate aminotransferase 1"/>
    <property type="match status" value="1"/>
</dbReference>
<dbReference type="GO" id="GO:0019265">
    <property type="term" value="P:glycine biosynthetic process, by transamination of glyoxylate"/>
    <property type="evidence" value="ECO:0007669"/>
    <property type="project" value="EnsemblFungi"/>
</dbReference>
<dbReference type="Proteomes" id="UP000190274">
    <property type="component" value="Chromosome C"/>
</dbReference>
<dbReference type="InterPro" id="IPR020578">
    <property type="entry name" value="Aminotrans_V_PyrdxlP_BS"/>
</dbReference>
<organism evidence="12 13">
    <name type="scientific">Lachancea dasiensis</name>
    <dbReference type="NCBI Taxonomy" id="1072105"/>
    <lineage>
        <taxon>Eukaryota</taxon>
        <taxon>Fungi</taxon>
        <taxon>Dikarya</taxon>
        <taxon>Ascomycota</taxon>
        <taxon>Saccharomycotina</taxon>
        <taxon>Saccharomycetes</taxon>
        <taxon>Saccharomycetales</taxon>
        <taxon>Saccharomycetaceae</taxon>
        <taxon>Lachancea</taxon>
    </lineage>
</organism>
<evidence type="ECO:0000256" key="5">
    <source>
        <dbReference type="ARBA" id="ARBA00022679"/>
    </source>
</evidence>
<feature type="binding site" evidence="7">
    <location>
        <position position="342"/>
    </location>
    <ligand>
        <name>substrate</name>
    </ligand>
</feature>
<protein>
    <recommendedName>
        <fullName evidence="3">alanine--glyoxylate transaminase</fullName>
        <ecNumber evidence="3">2.6.1.44</ecNumber>
    </recommendedName>
</protein>
<dbReference type="SUPFAM" id="SSF53383">
    <property type="entry name" value="PLP-dependent transferases"/>
    <property type="match status" value="1"/>
</dbReference>
<dbReference type="GO" id="GO:0005777">
    <property type="term" value="C:peroxisome"/>
    <property type="evidence" value="ECO:0007669"/>
    <property type="project" value="TreeGrafter"/>
</dbReference>
<dbReference type="PANTHER" id="PTHR21152">
    <property type="entry name" value="AMINOTRANSFERASE CLASS V"/>
    <property type="match status" value="1"/>
</dbReference>
<name>A0A1G4J1Y7_9SACH</name>
<dbReference type="PANTHER" id="PTHR21152:SF24">
    <property type="entry name" value="ALANINE--GLYOXYLATE AMINOTRANSFERASE 1"/>
    <property type="match status" value="1"/>
</dbReference>
<evidence type="ECO:0000256" key="9">
    <source>
        <dbReference type="RuleBase" id="RU004075"/>
    </source>
</evidence>
<dbReference type="AlphaFoldDB" id="A0A1G4J1Y7"/>
<dbReference type="Gene3D" id="3.40.640.10">
    <property type="entry name" value="Type I PLP-dependent aspartate aminotransferase-like (Major domain)"/>
    <property type="match status" value="1"/>
</dbReference>
<evidence type="ECO:0000256" key="6">
    <source>
        <dbReference type="ARBA" id="ARBA00022898"/>
    </source>
</evidence>
<evidence type="ECO:0000256" key="4">
    <source>
        <dbReference type="ARBA" id="ARBA00022576"/>
    </source>
</evidence>
<evidence type="ECO:0000259" key="11">
    <source>
        <dbReference type="Pfam" id="PF00266"/>
    </source>
</evidence>
<evidence type="ECO:0000256" key="10">
    <source>
        <dbReference type="RuleBase" id="RU004504"/>
    </source>
</evidence>
<evidence type="ECO:0000313" key="13">
    <source>
        <dbReference type="Proteomes" id="UP000190274"/>
    </source>
</evidence>
<feature type="domain" description="Aminotransferase class V" evidence="11">
    <location>
        <begin position="22"/>
        <end position="333"/>
    </location>
</feature>
<evidence type="ECO:0000256" key="1">
    <source>
        <dbReference type="ARBA" id="ARBA00001933"/>
    </source>
</evidence>
<dbReference type="FunFam" id="3.40.640.10:FF:000027">
    <property type="entry name" value="Serine--pyruvate aminotransferase, mitochondrial"/>
    <property type="match status" value="1"/>
</dbReference>
<evidence type="ECO:0000256" key="7">
    <source>
        <dbReference type="PIRSR" id="PIRSR000524-1"/>
    </source>
</evidence>
<accession>A0A1G4J1Y7</accession>
<evidence type="ECO:0000313" key="12">
    <source>
        <dbReference type="EMBL" id="SCU83424.1"/>
    </source>
</evidence>
<sequence>MASGILLIPGPIVISENVQKALGTPSVSHTSPEFVDLFASTLQKTRQLFQAGESAQPLIVAGSGTLGWDMAASNLIEPGAKVLVLSTGFFSDSFAECLQTYGAHVDKLTAPLGGVVPLSDIRKTLGGQKYEMIVITHVDTSTAVLSDVKSISEVVKNVSPDTLITVDGVCSIGCEEFAFDAWGIDYALSASQKAIGCPPGLSISVLSSRAIEVALNRKSQSSFFASFKKWIPIMQNYEQSKAAYFATPAVQLVNALNVSIGEILEQGLEARIAKHHATSDWFKNKLRTEKGLKLVSSNQRVSAHGLTAVYVKKPAEAISALKKKGIIIAGGIHKDIKGEYIRVGHMGESACNDSLCHIQLCYEALSELEL</sequence>
<dbReference type="Gene3D" id="3.90.1150.10">
    <property type="entry name" value="Aspartate Aminotransferase, domain 1"/>
    <property type="match status" value="1"/>
</dbReference>
<proteinExistence type="inferred from homology"/>
<dbReference type="InterPro" id="IPR015424">
    <property type="entry name" value="PyrdxlP-dep_Trfase"/>
</dbReference>
<evidence type="ECO:0000256" key="3">
    <source>
        <dbReference type="ARBA" id="ARBA00013049"/>
    </source>
</evidence>
<keyword evidence="5" id="KW-0808">Transferase</keyword>
<dbReference type="GO" id="GO:0004760">
    <property type="term" value="F:L-serine-pyruvate transaminase activity"/>
    <property type="evidence" value="ECO:0007669"/>
    <property type="project" value="TreeGrafter"/>
</dbReference>
<dbReference type="PIRSF" id="PIRSF000524">
    <property type="entry name" value="SPT"/>
    <property type="match status" value="1"/>
</dbReference>
<dbReference type="InterPro" id="IPR024169">
    <property type="entry name" value="SP_NH2Trfase/AEP_transaminase"/>
</dbReference>
<dbReference type="InterPro" id="IPR000192">
    <property type="entry name" value="Aminotrans_V_dom"/>
</dbReference>
<dbReference type="GO" id="GO:0008453">
    <property type="term" value="F:alanine-glyoxylate transaminase activity"/>
    <property type="evidence" value="ECO:0007669"/>
    <property type="project" value="UniProtKB-EC"/>
</dbReference>
<dbReference type="EMBL" id="LT598459">
    <property type="protein sequence ID" value="SCU83424.1"/>
    <property type="molecule type" value="Genomic_DNA"/>
</dbReference>
<dbReference type="Pfam" id="PF00266">
    <property type="entry name" value="Aminotran_5"/>
    <property type="match status" value="1"/>
</dbReference>
<gene>
    <name evidence="12" type="ORF">LADA_0C11364G</name>
</gene>
<keyword evidence="13" id="KW-1185">Reference proteome</keyword>